<dbReference type="AlphaFoldDB" id="A0A3N2CTP9"/>
<dbReference type="OrthoDB" id="7466251at2"/>
<protein>
    <submittedName>
        <fullName evidence="2">Uncharacterized protein</fullName>
    </submittedName>
</protein>
<name>A0A3N2CTP9_9ACTN</name>
<organism evidence="2 3">
    <name type="scientific">Nocardioides aurantiacus</name>
    <dbReference type="NCBI Taxonomy" id="86796"/>
    <lineage>
        <taxon>Bacteria</taxon>
        <taxon>Bacillati</taxon>
        <taxon>Actinomycetota</taxon>
        <taxon>Actinomycetes</taxon>
        <taxon>Propionibacteriales</taxon>
        <taxon>Nocardioidaceae</taxon>
        <taxon>Nocardioides</taxon>
    </lineage>
</organism>
<dbReference type="Proteomes" id="UP000281738">
    <property type="component" value="Unassembled WGS sequence"/>
</dbReference>
<proteinExistence type="predicted"/>
<dbReference type="RefSeq" id="WP_148076983.1">
    <property type="nucleotide sequence ID" value="NZ_RKHO01000001.1"/>
</dbReference>
<reference evidence="2 3" key="1">
    <citation type="submission" date="2018-11" db="EMBL/GenBank/DDBJ databases">
        <title>Sequencing the genomes of 1000 actinobacteria strains.</title>
        <authorList>
            <person name="Klenk H.-P."/>
        </authorList>
    </citation>
    <scope>NUCLEOTIDE SEQUENCE [LARGE SCALE GENOMIC DNA]</scope>
    <source>
        <strain evidence="2 3">DSM 12652</strain>
    </source>
</reference>
<keyword evidence="3" id="KW-1185">Reference proteome</keyword>
<dbReference type="EMBL" id="RKHO01000001">
    <property type="protein sequence ID" value="ROR90912.1"/>
    <property type="molecule type" value="Genomic_DNA"/>
</dbReference>
<accession>A0A3N2CTP9</accession>
<feature type="region of interest" description="Disordered" evidence="1">
    <location>
        <begin position="38"/>
        <end position="61"/>
    </location>
</feature>
<evidence type="ECO:0000256" key="1">
    <source>
        <dbReference type="SAM" id="MobiDB-lite"/>
    </source>
</evidence>
<evidence type="ECO:0000313" key="2">
    <source>
        <dbReference type="EMBL" id="ROR90912.1"/>
    </source>
</evidence>
<evidence type="ECO:0000313" key="3">
    <source>
        <dbReference type="Proteomes" id="UP000281738"/>
    </source>
</evidence>
<gene>
    <name evidence="2" type="ORF">EDD33_1761</name>
</gene>
<comment type="caution">
    <text evidence="2">The sequence shown here is derived from an EMBL/GenBank/DDBJ whole genome shotgun (WGS) entry which is preliminary data.</text>
</comment>
<sequence length="61" mass="6720">MARYDVTSTQALNLRRRLLSEQNRDIIVGADELRESHGLSVLRSEPTPARDSAVDPGAIDS</sequence>